<evidence type="ECO:0000313" key="8">
    <source>
        <dbReference type="Proteomes" id="UP000184233"/>
    </source>
</evidence>
<evidence type="ECO:0000256" key="5">
    <source>
        <dbReference type="SAM" id="Phobius"/>
    </source>
</evidence>
<evidence type="ECO:0000256" key="1">
    <source>
        <dbReference type="ARBA" id="ARBA00004141"/>
    </source>
</evidence>
<dbReference type="GO" id="GO:0016020">
    <property type="term" value="C:membrane"/>
    <property type="evidence" value="ECO:0007669"/>
    <property type="project" value="UniProtKB-SubCell"/>
</dbReference>
<keyword evidence="4 5" id="KW-0472">Membrane</keyword>
<evidence type="ECO:0000256" key="4">
    <source>
        <dbReference type="ARBA" id="ARBA00023136"/>
    </source>
</evidence>
<dbReference type="Proteomes" id="UP000184233">
    <property type="component" value="Unassembled WGS sequence"/>
</dbReference>
<name>A0A1M3L3U5_9BACT</name>
<feature type="domain" description="TM2" evidence="6">
    <location>
        <begin position="47"/>
        <end position="92"/>
    </location>
</feature>
<evidence type="ECO:0000313" key="7">
    <source>
        <dbReference type="EMBL" id="OJX60011.1"/>
    </source>
</evidence>
<protein>
    <recommendedName>
        <fullName evidence="6">TM2 domain-containing protein</fullName>
    </recommendedName>
</protein>
<dbReference type="AlphaFoldDB" id="A0A1M3L3U5"/>
<reference evidence="7 8" key="1">
    <citation type="submission" date="2016-09" db="EMBL/GenBank/DDBJ databases">
        <title>Genome-resolved meta-omics ties microbial dynamics to process performance in biotechnology for thiocyanate degradation.</title>
        <authorList>
            <person name="Kantor R.S."/>
            <person name="Huddy R.J."/>
            <person name="Iyer R."/>
            <person name="Thomas B.C."/>
            <person name="Brown C.T."/>
            <person name="Anantharaman K."/>
            <person name="Tringe S."/>
            <person name="Hettich R.L."/>
            <person name="Harrison S.T."/>
            <person name="Banfield J.F."/>
        </authorList>
    </citation>
    <scope>NUCLEOTIDE SEQUENCE [LARGE SCALE GENOMIC DNA]</scope>
    <source>
        <strain evidence="7">59-99</strain>
    </source>
</reference>
<accession>A0A1M3L3U5</accession>
<dbReference type="EMBL" id="MKVH01000008">
    <property type="protein sequence ID" value="OJX60011.1"/>
    <property type="molecule type" value="Genomic_DNA"/>
</dbReference>
<evidence type="ECO:0000259" key="6">
    <source>
        <dbReference type="Pfam" id="PF05154"/>
    </source>
</evidence>
<feature type="transmembrane region" description="Helical" evidence="5">
    <location>
        <begin position="73"/>
        <end position="94"/>
    </location>
</feature>
<proteinExistence type="predicted"/>
<dbReference type="InterPro" id="IPR007829">
    <property type="entry name" value="TM2"/>
</dbReference>
<feature type="transmembrane region" description="Helical" evidence="5">
    <location>
        <begin position="47"/>
        <end position="67"/>
    </location>
</feature>
<keyword evidence="3 5" id="KW-1133">Transmembrane helix</keyword>
<sequence length="119" mass="13481">MANVFQFLPDIEGEELSYLQMLLAPLNDEKAMQFSMMYRARRKDPQMILVLTLLGFLGISGIQRFVIQQPGMGLLYFFTGGLCAIGTIIDLVNYRRLAAEYNQKQAYEVAQIMQAMGGM</sequence>
<organism evidence="7 8">
    <name type="scientific">Candidatus Kapaibacterium thiocyanatum</name>
    <dbReference type="NCBI Taxonomy" id="1895771"/>
    <lineage>
        <taxon>Bacteria</taxon>
        <taxon>Pseudomonadati</taxon>
        <taxon>Candidatus Kapaibacteriota</taxon>
        <taxon>Candidatus Kapaibacteriia</taxon>
        <taxon>Candidatus Kapaibacteriales</taxon>
        <taxon>Candidatus Kapaibacteriaceae</taxon>
        <taxon>Candidatus Kapaibacterium</taxon>
    </lineage>
</organism>
<evidence type="ECO:0000256" key="2">
    <source>
        <dbReference type="ARBA" id="ARBA00022692"/>
    </source>
</evidence>
<comment type="subcellular location">
    <subcellularLocation>
        <location evidence="1">Membrane</location>
        <topology evidence="1">Multi-pass membrane protein</topology>
    </subcellularLocation>
</comment>
<gene>
    <name evidence="7" type="ORF">BGO89_08455</name>
</gene>
<keyword evidence="2 5" id="KW-0812">Transmembrane</keyword>
<dbReference type="Pfam" id="PF05154">
    <property type="entry name" value="TM2"/>
    <property type="match status" value="1"/>
</dbReference>
<dbReference type="STRING" id="1895771.BGO89_08455"/>
<comment type="caution">
    <text evidence="7">The sequence shown here is derived from an EMBL/GenBank/DDBJ whole genome shotgun (WGS) entry which is preliminary data.</text>
</comment>
<evidence type="ECO:0000256" key="3">
    <source>
        <dbReference type="ARBA" id="ARBA00022989"/>
    </source>
</evidence>